<evidence type="ECO:0000313" key="1">
    <source>
        <dbReference type="EMBL" id="CAE8586780.1"/>
    </source>
</evidence>
<dbReference type="AlphaFoldDB" id="A0A813DKK0"/>
<accession>A0A813DKK0</accession>
<dbReference type="Proteomes" id="UP000654075">
    <property type="component" value="Unassembled WGS sequence"/>
</dbReference>
<sequence>MPGASKMCFCTPGSTLSLIKKKAPIQPTGIDCVQLGDTAFDMEGVRAGRGQRRLHEGEMLRVNLSSHFMGKWPIEDGFCGPPADSQFVSLVDPYHHYKQNVFLPWALVVVEAAGELPHLRCAYSYGAALASREEASKEGRFLTTPVWAVLRALQVAWWRWRIQR</sequence>
<proteinExistence type="predicted"/>
<organism evidence="1 2">
    <name type="scientific">Polarella glacialis</name>
    <name type="common">Dinoflagellate</name>
    <dbReference type="NCBI Taxonomy" id="89957"/>
    <lineage>
        <taxon>Eukaryota</taxon>
        <taxon>Sar</taxon>
        <taxon>Alveolata</taxon>
        <taxon>Dinophyceae</taxon>
        <taxon>Suessiales</taxon>
        <taxon>Suessiaceae</taxon>
        <taxon>Polarella</taxon>
    </lineage>
</organism>
<keyword evidence="2" id="KW-1185">Reference proteome</keyword>
<reference evidence="1" key="1">
    <citation type="submission" date="2021-02" db="EMBL/GenBank/DDBJ databases">
        <authorList>
            <person name="Dougan E. K."/>
            <person name="Rhodes N."/>
            <person name="Thang M."/>
            <person name="Chan C."/>
        </authorList>
    </citation>
    <scope>NUCLEOTIDE SEQUENCE</scope>
</reference>
<gene>
    <name evidence="1" type="ORF">PGLA1383_LOCUS5627</name>
</gene>
<dbReference type="EMBL" id="CAJNNV010002215">
    <property type="protein sequence ID" value="CAE8586780.1"/>
    <property type="molecule type" value="Genomic_DNA"/>
</dbReference>
<evidence type="ECO:0000313" key="2">
    <source>
        <dbReference type="Proteomes" id="UP000654075"/>
    </source>
</evidence>
<protein>
    <submittedName>
        <fullName evidence="1">Uncharacterized protein</fullName>
    </submittedName>
</protein>
<name>A0A813DKK0_POLGL</name>
<comment type="caution">
    <text evidence="1">The sequence shown here is derived from an EMBL/GenBank/DDBJ whole genome shotgun (WGS) entry which is preliminary data.</text>
</comment>